<comment type="caution">
    <text evidence="3">The sequence shown here is derived from an EMBL/GenBank/DDBJ whole genome shotgun (WGS) entry which is preliminary data.</text>
</comment>
<evidence type="ECO:0000313" key="4">
    <source>
        <dbReference type="Proteomes" id="UP000777784"/>
    </source>
</evidence>
<dbReference type="AlphaFoldDB" id="A0A948RXC0"/>
<dbReference type="Proteomes" id="UP000777784">
    <property type="component" value="Unassembled WGS sequence"/>
</dbReference>
<protein>
    <submittedName>
        <fullName evidence="3">Transposase</fullName>
    </submittedName>
</protein>
<dbReference type="PANTHER" id="PTHR33055:SF17">
    <property type="entry name" value="THIRD ORF IN TRANSPOSON ISC1491"/>
    <property type="match status" value="1"/>
</dbReference>
<dbReference type="PANTHER" id="PTHR33055">
    <property type="entry name" value="TRANSPOSASE FOR INSERTION SEQUENCE ELEMENT IS1111A"/>
    <property type="match status" value="1"/>
</dbReference>
<dbReference type="GO" id="GO:0004803">
    <property type="term" value="F:transposase activity"/>
    <property type="evidence" value="ECO:0007669"/>
    <property type="project" value="InterPro"/>
</dbReference>
<feature type="domain" description="Transposase IS110-like N-terminal" evidence="1">
    <location>
        <begin position="5"/>
        <end position="143"/>
    </location>
</feature>
<dbReference type="InterPro" id="IPR002525">
    <property type="entry name" value="Transp_IS110-like_N"/>
</dbReference>
<feature type="domain" description="Transposase IS116/IS110/IS902 C-terminal" evidence="2">
    <location>
        <begin position="207"/>
        <end position="255"/>
    </location>
</feature>
<dbReference type="EMBL" id="JAHJDP010000021">
    <property type="protein sequence ID" value="MBU2689959.1"/>
    <property type="molecule type" value="Genomic_DNA"/>
</dbReference>
<dbReference type="GO" id="GO:0006313">
    <property type="term" value="P:DNA transposition"/>
    <property type="evidence" value="ECO:0007669"/>
    <property type="project" value="InterPro"/>
</dbReference>
<name>A0A948RXC0_UNCEI</name>
<sequence length="357" mass="40588">MERYIGSDVHATSTTFCVLSAKGKLVRSDVVETNGQARVEYLKLIPGNLHLCIDEGLCSQWLVEILSPYVAEILVYRARWTPGPKNDAIDARGLAEKIRTGTVGRPVYKDPRRFTALRLYAHTYAKVTQDVARTKIRLKSLLRGRGIPCSGEAVYSIKTREAIIRKLPEAIATAAEILGLELDRLREIKTEAEKIMVRESHRHKISRILETAPGMGPIRVAQLLPVVITPHRFRTKRPFWAYCGFGVVVRSSSDWILADDGWVRTKLNRTRGLNREYNHTLKAIFKAAATTIIVHTQSHPLKDDYQRLLRNGTKPTLAKVTLARKIAAIVLAMWKREERYRPEIYRQAMPSEAMNRN</sequence>
<dbReference type="InterPro" id="IPR047650">
    <property type="entry name" value="Transpos_IS110"/>
</dbReference>
<reference evidence="3" key="1">
    <citation type="submission" date="2021-05" db="EMBL/GenBank/DDBJ databases">
        <title>Energy efficiency and biological interactions define the core microbiome of deep oligotrophic groundwater.</title>
        <authorList>
            <person name="Mehrshad M."/>
            <person name="Lopez-Fernandez M."/>
            <person name="Bell E."/>
            <person name="Bernier-Latmani R."/>
            <person name="Bertilsson S."/>
            <person name="Dopson M."/>
        </authorList>
    </citation>
    <scope>NUCLEOTIDE SEQUENCE</scope>
    <source>
        <strain evidence="3">Modern_marine.mb.64</strain>
    </source>
</reference>
<accession>A0A948RXC0</accession>
<dbReference type="Pfam" id="PF01548">
    <property type="entry name" value="DEDD_Tnp_IS110"/>
    <property type="match status" value="1"/>
</dbReference>
<dbReference type="GO" id="GO:0003677">
    <property type="term" value="F:DNA binding"/>
    <property type="evidence" value="ECO:0007669"/>
    <property type="project" value="InterPro"/>
</dbReference>
<evidence type="ECO:0000313" key="3">
    <source>
        <dbReference type="EMBL" id="MBU2689959.1"/>
    </source>
</evidence>
<proteinExistence type="predicted"/>
<dbReference type="InterPro" id="IPR003346">
    <property type="entry name" value="Transposase_20"/>
</dbReference>
<evidence type="ECO:0000259" key="1">
    <source>
        <dbReference type="Pfam" id="PF01548"/>
    </source>
</evidence>
<dbReference type="Pfam" id="PF02371">
    <property type="entry name" value="Transposase_20"/>
    <property type="match status" value="1"/>
</dbReference>
<gene>
    <name evidence="3" type="ORF">KJ970_03465</name>
</gene>
<evidence type="ECO:0000259" key="2">
    <source>
        <dbReference type="Pfam" id="PF02371"/>
    </source>
</evidence>
<organism evidence="3 4">
    <name type="scientific">Eiseniibacteriota bacterium</name>
    <dbReference type="NCBI Taxonomy" id="2212470"/>
    <lineage>
        <taxon>Bacteria</taxon>
        <taxon>Candidatus Eiseniibacteriota</taxon>
    </lineage>
</organism>